<feature type="transmembrane region" description="Helical" evidence="1">
    <location>
        <begin position="32"/>
        <end position="51"/>
    </location>
</feature>
<dbReference type="InterPro" id="IPR016990">
    <property type="entry name" value="UCP032162_TM"/>
</dbReference>
<dbReference type="Proteomes" id="UP000038011">
    <property type="component" value="Unassembled WGS sequence"/>
</dbReference>
<dbReference type="EMBL" id="JXMU01000005">
    <property type="protein sequence ID" value="KPB02073.1"/>
    <property type="molecule type" value="Genomic_DNA"/>
</dbReference>
<dbReference type="OrthoDB" id="9808190at2"/>
<dbReference type="PATRIC" id="fig|1514904.3.peg.2936"/>
<evidence type="ECO:0000256" key="1">
    <source>
        <dbReference type="SAM" id="Phobius"/>
    </source>
</evidence>
<reference evidence="2 3" key="1">
    <citation type="submission" date="2015-01" db="EMBL/GenBank/DDBJ databases">
        <title>Ahrensia donghaiensis sp. nov., a novel dimethylsulphoniopropionate-cleavage bacterium isolated from seawater and emended descriptions of the genus Ahrensia and Ahrensia kielensis.</title>
        <authorList>
            <person name="Liu J."/>
        </authorList>
    </citation>
    <scope>NUCLEOTIDE SEQUENCE [LARGE SCALE GENOMIC DNA]</scope>
    <source>
        <strain evidence="2 3">LZD062</strain>
    </source>
</reference>
<dbReference type="STRING" id="1514904.SU32_04730"/>
<dbReference type="Pfam" id="PF10003">
    <property type="entry name" value="DUF2244"/>
    <property type="match status" value="1"/>
</dbReference>
<evidence type="ECO:0000313" key="3">
    <source>
        <dbReference type="Proteomes" id="UP000038011"/>
    </source>
</evidence>
<keyword evidence="1" id="KW-0812">Transmembrane</keyword>
<organism evidence="2 3">
    <name type="scientific">Ahrensia marina</name>
    <dbReference type="NCBI Taxonomy" id="1514904"/>
    <lineage>
        <taxon>Bacteria</taxon>
        <taxon>Pseudomonadati</taxon>
        <taxon>Pseudomonadota</taxon>
        <taxon>Alphaproteobacteria</taxon>
        <taxon>Hyphomicrobiales</taxon>
        <taxon>Ahrensiaceae</taxon>
        <taxon>Ahrensia</taxon>
    </lineage>
</organism>
<comment type="caution">
    <text evidence="2">The sequence shown here is derived from an EMBL/GenBank/DDBJ whole genome shotgun (WGS) entry which is preliminary data.</text>
</comment>
<sequence length="167" mass="18806">MSNTDFDISGDGSDANPIFAAQLMPYRSLSPAGFAIMMAIVAAICVSNAYFYYHLGAWPVTIFFFFDVALLYFAFKLSYRAGQAREEITVRRSALEVRKIAPNGCRREHVYNPFWAKFHVERNKEIGITSMRITGEGYQSTIGAFLNPDDRESFARAFSEALAKAKK</sequence>
<keyword evidence="3" id="KW-1185">Reference proteome</keyword>
<protein>
    <submittedName>
        <fullName evidence="2">Membrane protein</fullName>
    </submittedName>
</protein>
<dbReference type="RefSeq" id="WP_053998199.1">
    <property type="nucleotide sequence ID" value="NZ_JXMU01000005.1"/>
</dbReference>
<proteinExistence type="predicted"/>
<dbReference type="InterPro" id="IPR019253">
    <property type="entry name" value="DUF2244_TM"/>
</dbReference>
<dbReference type="AlphaFoldDB" id="A0A0M9GNP6"/>
<evidence type="ECO:0000313" key="2">
    <source>
        <dbReference type="EMBL" id="KPB02073.1"/>
    </source>
</evidence>
<dbReference type="PIRSF" id="PIRSF032162">
    <property type="entry name" value="UCP032162_imp"/>
    <property type="match status" value="1"/>
</dbReference>
<gene>
    <name evidence="2" type="ORF">SU32_04730</name>
</gene>
<keyword evidence="1" id="KW-1133">Transmembrane helix</keyword>
<keyword evidence="1" id="KW-0472">Membrane</keyword>
<name>A0A0M9GNP6_9HYPH</name>
<accession>A0A0M9GNP6</accession>
<feature type="transmembrane region" description="Helical" evidence="1">
    <location>
        <begin position="57"/>
        <end position="75"/>
    </location>
</feature>